<dbReference type="GeneID" id="104789564"/>
<name>A0ABM0ZC04_CAMSA</name>
<evidence type="ECO:0000313" key="6">
    <source>
        <dbReference type="Proteomes" id="UP000694864"/>
    </source>
</evidence>
<feature type="domain" description="Myb-like" evidence="4">
    <location>
        <begin position="59"/>
        <end position="109"/>
    </location>
</feature>
<sequence length="238" mass="26662">MEGSSSKGLRKGAWTPEEDSLLRQCINKYGEGKWHQVPLRAGLNRCRKSCRLRWVNYLNPNINRGEFTSAEVDLLLRLHKLLGNRWSLIAGRLPGRTANDVKNYWNTNLAKKKEPYCTSIMRNKEGPCSATAPAHKHNVIRPRPRYFSNNNGWSSVNNRSEISIGEVSTKYGSITSNKDDKKCDFVDNQVDGESMRGKRLLEVNQEADAVGNVGITINEGDSSSIDSMASTFENLGSL</sequence>
<evidence type="ECO:0000256" key="2">
    <source>
        <dbReference type="ARBA" id="ARBA00023125"/>
    </source>
</evidence>
<gene>
    <name evidence="7" type="primary">LOC104789564</name>
</gene>
<dbReference type="SUPFAM" id="SSF46689">
    <property type="entry name" value="Homeodomain-like"/>
    <property type="match status" value="1"/>
</dbReference>
<feature type="domain" description="Myb-like" evidence="4">
    <location>
        <begin position="6"/>
        <end position="58"/>
    </location>
</feature>
<evidence type="ECO:0000259" key="4">
    <source>
        <dbReference type="PROSITE" id="PS50090"/>
    </source>
</evidence>
<dbReference type="Pfam" id="PF00249">
    <property type="entry name" value="Myb_DNA-binding"/>
    <property type="match status" value="2"/>
</dbReference>
<dbReference type="InterPro" id="IPR015495">
    <property type="entry name" value="Myb_TF_plants"/>
</dbReference>
<dbReference type="PANTHER" id="PTHR47999">
    <property type="entry name" value="TRANSCRIPTION FACTOR MYB8-RELATED-RELATED"/>
    <property type="match status" value="1"/>
</dbReference>
<comment type="subcellular location">
    <subcellularLocation>
        <location evidence="1">Nucleus</location>
    </subcellularLocation>
</comment>
<dbReference type="PROSITE" id="PS51294">
    <property type="entry name" value="HTH_MYB"/>
    <property type="match status" value="2"/>
</dbReference>
<proteinExistence type="predicted"/>
<dbReference type="InterPro" id="IPR001005">
    <property type="entry name" value="SANT/Myb"/>
</dbReference>
<dbReference type="Proteomes" id="UP000694864">
    <property type="component" value="Chromosome 5"/>
</dbReference>
<protein>
    <submittedName>
        <fullName evidence="7">Transcription factor MYB114-like</fullName>
    </submittedName>
</protein>
<dbReference type="Gene3D" id="1.10.10.60">
    <property type="entry name" value="Homeodomain-like"/>
    <property type="match status" value="2"/>
</dbReference>
<dbReference type="InterPro" id="IPR017930">
    <property type="entry name" value="Myb_dom"/>
</dbReference>
<evidence type="ECO:0000256" key="3">
    <source>
        <dbReference type="ARBA" id="ARBA00023242"/>
    </source>
</evidence>
<reference evidence="7" key="2">
    <citation type="submission" date="2025-08" db="UniProtKB">
        <authorList>
            <consortium name="RefSeq"/>
        </authorList>
    </citation>
    <scope>IDENTIFICATION</scope>
    <source>
        <tissue evidence="7">Leaf</tissue>
    </source>
</reference>
<feature type="domain" description="HTH myb-type" evidence="5">
    <location>
        <begin position="63"/>
        <end position="113"/>
    </location>
</feature>
<dbReference type="PANTHER" id="PTHR47999:SF93">
    <property type="entry name" value="TRANSCRIPTION FACTOR MYB113-RELATED"/>
    <property type="match status" value="1"/>
</dbReference>
<organism evidence="6 7">
    <name type="scientific">Camelina sativa</name>
    <name type="common">False flax</name>
    <name type="synonym">Myagrum sativum</name>
    <dbReference type="NCBI Taxonomy" id="90675"/>
    <lineage>
        <taxon>Eukaryota</taxon>
        <taxon>Viridiplantae</taxon>
        <taxon>Streptophyta</taxon>
        <taxon>Embryophyta</taxon>
        <taxon>Tracheophyta</taxon>
        <taxon>Spermatophyta</taxon>
        <taxon>Magnoliopsida</taxon>
        <taxon>eudicotyledons</taxon>
        <taxon>Gunneridae</taxon>
        <taxon>Pentapetalae</taxon>
        <taxon>rosids</taxon>
        <taxon>malvids</taxon>
        <taxon>Brassicales</taxon>
        <taxon>Brassicaceae</taxon>
        <taxon>Camelineae</taxon>
        <taxon>Camelina</taxon>
    </lineage>
</organism>
<dbReference type="SMART" id="SM00717">
    <property type="entry name" value="SANT"/>
    <property type="match status" value="2"/>
</dbReference>
<dbReference type="InterPro" id="IPR009057">
    <property type="entry name" value="Homeodomain-like_sf"/>
</dbReference>
<evidence type="ECO:0000259" key="5">
    <source>
        <dbReference type="PROSITE" id="PS51294"/>
    </source>
</evidence>
<keyword evidence="3" id="KW-0539">Nucleus</keyword>
<accession>A0ABM0ZC04</accession>
<keyword evidence="6" id="KW-1185">Reference proteome</keyword>
<dbReference type="PROSITE" id="PS50090">
    <property type="entry name" value="MYB_LIKE"/>
    <property type="match status" value="2"/>
</dbReference>
<keyword evidence="2" id="KW-0238">DNA-binding</keyword>
<dbReference type="RefSeq" id="XP_010513542.1">
    <property type="nucleotide sequence ID" value="XM_010515240.1"/>
</dbReference>
<evidence type="ECO:0000256" key="1">
    <source>
        <dbReference type="ARBA" id="ARBA00004123"/>
    </source>
</evidence>
<reference evidence="6" key="1">
    <citation type="journal article" date="2014" name="Nat. Commun.">
        <title>The emerging biofuel crop Camelina sativa retains a highly undifferentiated hexaploid genome structure.</title>
        <authorList>
            <person name="Kagale S."/>
            <person name="Koh C."/>
            <person name="Nixon J."/>
            <person name="Bollina V."/>
            <person name="Clarke W.E."/>
            <person name="Tuteja R."/>
            <person name="Spillane C."/>
            <person name="Robinson S.J."/>
            <person name="Links M.G."/>
            <person name="Clarke C."/>
            <person name="Higgins E.E."/>
            <person name="Huebert T."/>
            <person name="Sharpe A.G."/>
            <person name="Parkin I.A."/>
        </authorList>
    </citation>
    <scope>NUCLEOTIDE SEQUENCE [LARGE SCALE GENOMIC DNA]</scope>
    <source>
        <strain evidence="6">cv. DH55</strain>
    </source>
</reference>
<dbReference type="CDD" id="cd00167">
    <property type="entry name" value="SANT"/>
    <property type="match status" value="1"/>
</dbReference>
<evidence type="ECO:0000313" key="7">
    <source>
        <dbReference type="RefSeq" id="XP_010513542.1"/>
    </source>
</evidence>
<feature type="domain" description="HTH myb-type" evidence="5">
    <location>
        <begin position="6"/>
        <end position="62"/>
    </location>
</feature>